<feature type="transmembrane region" description="Helical" evidence="5">
    <location>
        <begin position="94"/>
        <end position="115"/>
    </location>
</feature>
<sequence length="142" mass="15501">TFQFTACVGFGFFLLLASYAGLEHAIAISFVLLAHTLMGAFFPSLRVNAIDLTPNYAGTLISITNGFGSLSGFAGAYSAGMLTPNATLEEWRMVFWISFIIFTVTSAIYCIWASAEQQEWNDLGKTKTETNVKVADEKMSVD</sequence>
<reference evidence="6" key="1">
    <citation type="submission" date="2022-07" db="EMBL/GenBank/DDBJ databases">
        <authorList>
            <person name="Trinca V."/>
            <person name="Uliana J.V.C."/>
            <person name="Torres T.T."/>
            <person name="Ward R.J."/>
            <person name="Monesi N."/>
        </authorList>
    </citation>
    <scope>NUCLEOTIDE SEQUENCE</scope>
    <source>
        <strain evidence="6">HSMRA1968</strain>
        <tissue evidence="6">Whole embryos</tissue>
    </source>
</reference>
<dbReference type="InterPro" id="IPR050382">
    <property type="entry name" value="MFS_Na/Anion_cotransporter"/>
</dbReference>
<dbReference type="InterPro" id="IPR036259">
    <property type="entry name" value="MFS_trans_sf"/>
</dbReference>
<keyword evidence="2 5" id="KW-0812">Transmembrane</keyword>
<accession>A0A9Q0MXP4</accession>
<evidence type="ECO:0000256" key="4">
    <source>
        <dbReference type="ARBA" id="ARBA00023136"/>
    </source>
</evidence>
<evidence type="ECO:0000256" key="1">
    <source>
        <dbReference type="ARBA" id="ARBA00004141"/>
    </source>
</evidence>
<evidence type="ECO:0000313" key="7">
    <source>
        <dbReference type="Proteomes" id="UP001151699"/>
    </source>
</evidence>
<feature type="transmembrane region" description="Helical" evidence="5">
    <location>
        <begin position="58"/>
        <end position="82"/>
    </location>
</feature>
<dbReference type="GO" id="GO:0016020">
    <property type="term" value="C:membrane"/>
    <property type="evidence" value="ECO:0007669"/>
    <property type="project" value="UniProtKB-SubCell"/>
</dbReference>
<evidence type="ECO:0000256" key="5">
    <source>
        <dbReference type="SAM" id="Phobius"/>
    </source>
</evidence>
<evidence type="ECO:0000256" key="2">
    <source>
        <dbReference type="ARBA" id="ARBA00022692"/>
    </source>
</evidence>
<dbReference type="GO" id="GO:0022857">
    <property type="term" value="F:transmembrane transporter activity"/>
    <property type="evidence" value="ECO:0007669"/>
    <property type="project" value="TreeGrafter"/>
</dbReference>
<feature type="non-terminal residue" evidence="6">
    <location>
        <position position="142"/>
    </location>
</feature>
<keyword evidence="3 5" id="KW-1133">Transmembrane helix</keyword>
<evidence type="ECO:0000256" key="3">
    <source>
        <dbReference type="ARBA" id="ARBA00022989"/>
    </source>
</evidence>
<dbReference type="SUPFAM" id="SSF103473">
    <property type="entry name" value="MFS general substrate transporter"/>
    <property type="match status" value="1"/>
</dbReference>
<proteinExistence type="predicted"/>
<dbReference type="Proteomes" id="UP001151699">
    <property type="component" value="Chromosome X"/>
</dbReference>
<evidence type="ECO:0000313" key="6">
    <source>
        <dbReference type="EMBL" id="KAJ6639863.1"/>
    </source>
</evidence>
<dbReference type="GO" id="GO:0006820">
    <property type="term" value="P:monoatomic anion transport"/>
    <property type="evidence" value="ECO:0007669"/>
    <property type="project" value="TreeGrafter"/>
</dbReference>
<dbReference type="AlphaFoldDB" id="A0A9Q0MXP4"/>
<name>A0A9Q0MXP4_9DIPT</name>
<dbReference type="EMBL" id="WJQU01000003">
    <property type="protein sequence ID" value="KAJ6639863.1"/>
    <property type="molecule type" value="Genomic_DNA"/>
</dbReference>
<dbReference type="PANTHER" id="PTHR11662">
    <property type="entry name" value="SOLUTE CARRIER FAMILY 17"/>
    <property type="match status" value="1"/>
</dbReference>
<dbReference type="PANTHER" id="PTHR11662:SF415">
    <property type="entry name" value="AT30085P-RELATED"/>
    <property type="match status" value="1"/>
</dbReference>
<dbReference type="Gene3D" id="1.20.1250.20">
    <property type="entry name" value="MFS general substrate transporter like domains"/>
    <property type="match status" value="1"/>
</dbReference>
<keyword evidence="4 5" id="KW-0472">Membrane</keyword>
<comment type="caution">
    <text evidence="6">The sequence shown here is derived from an EMBL/GenBank/DDBJ whole genome shotgun (WGS) entry which is preliminary data.</text>
</comment>
<organism evidence="6 7">
    <name type="scientific">Pseudolycoriella hygida</name>
    <dbReference type="NCBI Taxonomy" id="35572"/>
    <lineage>
        <taxon>Eukaryota</taxon>
        <taxon>Metazoa</taxon>
        <taxon>Ecdysozoa</taxon>
        <taxon>Arthropoda</taxon>
        <taxon>Hexapoda</taxon>
        <taxon>Insecta</taxon>
        <taxon>Pterygota</taxon>
        <taxon>Neoptera</taxon>
        <taxon>Endopterygota</taxon>
        <taxon>Diptera</taxon>
        <taxon>Nematocera</taxon>
        <taxon>Sciaroidea</taxon>
        <taxon>Sciaridae</taxon>
        <taxon>Pseudolycoriella</taxon>
    </lineage>
</organism>
<dbReference type="OrthoDB" id="2985014at2759"/>
<protein>
    <submittedName>
        <fullName evidence="6">Vesicular glutamate transporter 2.2</fullName>
    </submittedName>
</protein>
<gene>
    <name evidence="6" type="primary">slc17a6a</name>
    <name evidence="6" type="ORF">Bhyg_12610</name>
</gene>
<comment type="subcellular location">
    <subcellularLocation>
        <location evidence="1">Membrane</location>
        <topology evidence="1">Multi-pass membrane protein</topology>
    </subcellularLocation>
</comment>
<keyword evidence="7" id="KW-1185">Reference proteome</keyword>